<keyword evidence="1" id="KW-0460">Magnesium</keyword>
<keyword evidence="1" id="KW-0443">Lipid metabolism</keyword>
<dbReference type="EMBL" id="CP016303">
    <property type="protein sequence ID" value="ASX26549.1"/>
    <property type="molecule type" value="Genomic_DNA"/>
</dbReference>
<dbReference type="GO" id="GO:0006655">
    <property type="term" value="P:phosphatidylglycerol biosynthetic process"/>
    <property type="evidence" value="ECO:0007669"/>
    <property type="project" value="UniProtKB-UniPathway"/>
</dbReference>
<keyword evidence="1" id="KW-0378">Hydrolase</keyword>
<comment type="cofactor">
    <cofactor evidence="1">
        <name>Mg(2+)</name>
        <dbReference type="ChEBI" id="CHEBI:18420"/>
    </cofactor>
</comment>
<keyword evidence="1" id="KW-1003">Cell membrane</keyword>
<dbReference type="PANTHER" id="PTHR36305">
    <property type="entry name" value="PHOSPHATIDYLGLYCEROPHOSPHATASE A"/>
    <property type="match status" value="1"/>
</dbReference>
<keyword evidence="1" id="KW-0997">Cell inner membrane</keyword>
<keyword evidence="1" id="KW-0479">Metal-binding</keyword>
<dbReference type="GO" id="GO:0005886">
    <property type="term" value="C:plasma membrane"/>
    <property type="evidence" value="ECO:0007669"/>
    <property type="project" value="UniProtKB-SubCell"/>
</dbReference>
<evidence type="ECO:0000313" key="3">
    <source>
        <dbReference type="Proteomes" id="UP000216438"/>
    </source>
</evidence>
<keyword evidence="1" id="KW-0595">Phospholipid degradation</keyword>
<dbReference type="Gene3D" id="1.10.3760.10">
    <property type="entry name" value="PgpA-like"/>
    <property type="match status" value="1"/>
</dbReference>
<dbReference type="OrthoDB" id="9804091at2"/>
<gene>
    <name evidence="2" type="ORF">BA171_05745</name>
</gene>
<organism evidence="2 3">
    <name type="scientific">Candidatus Hamiltonella defensa</name>
    <name type="common">Bemisia tabaci</name>
    <dbReference type="NCBI Taxonomy" id="672795"/>
    <lineage>
        <taxon>Bacteria</taxon>
        <taxon>Pseudomonadati</taxon>
        <taxon>Pseudomonadota</taxon>
        <taxon>Gammaproteobacteria</taxon>
        <taxon>Enterobacterales</taxon>
        <taxon>Enterobacteriaceae</taxon>
        <taxon>aphid secondary symbionts</taxon>
        <taxon>Candidatus Williamhamiltonella</taxon>
    </lineage>
</organism>
<dbReference type="InterPro" id="IPR026037">
    <property type="entry name" value="PgpA"/>
</dbReference>
<accession>A0A249DYW3</accession>
<dbReference type="SUPFAM" id="SSF101307">
    <property type="entry name" value="YutG-like"/>
    <property type="match status" value="1"/>
</dbReference>
<dbReference type="Pfam" id="PF04608">
    <property type="entry name" value="PgpA"/>
    <property type="match status" value="1"/>
</dbReference>
<dbReference type="UniPathway" id="UPA00084">
    <property type="reaction ID" value="UER00504"/>
</dbReference>
<reference evidence="3" key="1">
    <citation type="submission" date="2016-06" db="EMBL/GenBank/DDBJ databases">
        <authorList>
            <person name="Chen W."/>
            <person name="Hasegawa D.K."/>
        </authorList>
    </citation>
    <scope>NUCLEOTIDE SEQUENCE [LARGE SCALE GENOMIC DNA]</scope>
    <source>
        <strain evidence="3">MEAM1</strain>
    </source>
</reference>
<dbReference type="InterPro" id="IPR007686">
    <property type="entry name" value="YutG/PgpA"/>
</dbReference>
<comment type="subcellular location">
    <subcellularLocation>
        <location evidence="1">Cell inner membrane</location>
        <topology evidence="1">Multi-pass membrane protein</topology>
    </subcellularLocation>
</comment>
<keyword evidence="1" id="KW-0442">Lipid degradation</keyword>
<comment type="pathway">
    <text evidence="1">Phospholipid metabolism; phosphatidylglycerol biosynthesis; phosphatidylglycerol from CDP-diacylglycerol: step 2/2.</text>
</comment>
<dbReference type="PANTHER" id="PTHR36305:SF1">
    <property type="entry name" value="PHOSPHATIDYLGLYCEROPHOSPHATASE A"/>
    <property type="match status" value="1"/>
</dbReference>
<dbReference type="CDD" id="cd06971">
    <property type="entry name" value="PgpA"/>
    <property type="match status" value="1"/>
</dbReference>
<dbReference type="Proteomes" id="UP000216438">
    <property type="component" value="Chromosome"/>
</dbReference>
<dbReference type="GO" id="GO:0046872">
    <property type="term" value="F:metal ion binding"/>
    <property type="evidence" value="ECO:0007669"/>
    <property type="project" value="UniProtKB-KW"/>
</dbReference>
<comment type="catalytic activity">
    <reaction evidence="1">
        <text>a 1,2-diacyl-sn-glycero-3-phospho-(1'-sn-glycero-3'-phosphate) + H2O = a 1,2-diacyl-sn-glycero-3-phospho-(1'-sn-glycerol) + phosphate</text>
        <dbReference type="Rhea" id="RHEA:33751"/>
        <dbReference type="ChEBI" id="CHEBI:15377"/>
        <dbReference type="ChEBI" id="CHEBI:43474"/>
        <dbReference type="ChEBI" id="CHEBI:60110"/>
        <dbReference type="ChEBI" id="CHEBI:64716"/>
        <dbReference type="EC" id="3.1.3.27"/>
    </reaction>
</comment>
<reference evidence="2 3" key="2">
    <citation type="submission" date="2017-09" db="EMBL/GenBank/DDBJ databases">
        <title>The genome of whitefly Bemisia tabaci, a global crop pest, provides novel insights into virus transmission, host adaptation and insecticide resistance.</title>
        <authorList>
            <person name="Kaur N."/>
            <person name="Kliot A."/>
            <person name="Pinheiro P.V."/>
            <person name="Luan J."/>
            <person name="Zheng Y."/>
            <person name="Liu W."/>
            <person name="Sun H."/>
            <person name="Yang X."/>
            <person name="Xu Y."/>
            <person name="Luo Y."/>
            <person name="Kruse A."/>
            <person name="Fisher T.W."/>
            <person name="Nelson D.R."/>
            <person name="Elimelech M."/>
            <person name="MacCoss M."/>
            <person name="Johnson R."/>
            <person name="Cohen E."/>
            <person name="Hunter W.B."/>
            <person name="Brown J.K."/>
            <person name="Jander G."/>
            <person name="Cilia M."/>
            <person name="Douglas A.E."/>
            <person name="Ghanim M."/>
            <person name="Simmons A.M."/>
            <person name="Wintermantel W.M."/>
            <person name="Ling K.-S."/>
            <person name="Fei Z."/>
        </authorList>
    </citation>
    <scope>NUCLEOTIDE SEQUENCE [LARGE SCALE GENOMIC DNA]</scope>
    <source>
        <strain evidence="2 3">MEAM1</strain>
    </source>
</reference>
<evidence type="ECO:0000313" key="2">
    <source>
        <dbReference type="EMBL" id="ASX26549.1"/>
    </source>
</evidence>
<name>A0A249DYW3_9ENTR</name>
<sequence length="160" mass="17963">MFKEKNLRMSNPVHLLATGFGSGLSSFAPGTMGSLAAIPFWFVLIALPSPFYIICLILSFGFGIYLCGRTAKEMGVDDPGCIVWDEFVGLWITLSLLPKEAHTPLWITVGFLLFRLFDIWKPFPIRVIDRHIRGGVGIMLDDVIAGFFAAMMLFLFHRFL</sequence>
<evidence type="ECO:0000256" key="1">
    <source>
        <dbReference type="PIRNR" id="PIRNR006162"/>
    </source>
</evidence>
<dbReference type="GO" id="GO:0009395">
    <property type="term" value="P:phospholipid catabolic process"/>
    <property type="evidence" value="ECO:0007669"/>
    <property type="project" value="UniProtKB-KW"/>
</dbReference>
<keyword evidence="1" id="KW-1208">Phospholipid metabolism</keyword>
<protein>
    <recommendedName>
        <fullName evidence="1">Phosphatidylglycerophosphatase A</fullName>
        <ecNumber evidence="1">3.1.3.27</ecNumber>
    </recommendedName>
    <alternativeName>
        <fullName evidence="1">Phosphatidylglycerolphosphate phosphatase A</fullName>
    </alternativeName>
</protein>
<dbReference type="EC" id="3.1.3.27" evidence="1"/>
<proteinExistence type="predicted"/>
<dbReference type="GO" id="GO:0008962">
    <property type="term" value="F:phosphatidylglycerophosphatase activity"/>
    <property type="evidence" value="ECO:0007669"/>
    <property type="project" value="UniProtKB-EC"/>
</dbReference>
<keyword evidence="1" id="KW-0812">Transmembrane</keyword>
<comment type="function">
    <text evidence="1">Lipid phosphatase which dephosphorylates phosphatidylglycerophosphate (PGP) to phosphatidylglycerol (PG).</text>
</comment>
<dbReference type="PIRSF" id="PIRSF006162">
    <property type="entry name" value="PgpA"/>
    <property type="match status" value="1"/>
</dbReference>
<keyword evidence="1" id="KW-0472">Membrane</keyword>
<dbReference type="InterPro" id="IPR036681">
    <property type="entry name" value="PgpA-like_sf"/>
</dbReference>
<dbReference type="AlphaFoldDB" id="A0A249DYW3"/>